<dbReference type="Proteomes" id="UP000277580">
    <property type="component" value="Unassembled WGS sequence"/>
</dbReference>
<organism evidence="2 3">
    <name type="scientific">Morchella conica CCBAS932</name>
    <dbReference type="NCBI Taxonomy" id="1392247"/>
    <lineage>
        <taxon>Eukaryota</taxon>
        <taxon>Fungi</taxon>
        <taxon>Dikarya</taxon>
        <taxon>Ascomycota</taxon>
        <taxon>Pezizomycotina</taxon>
        <taxon>Pezizomycetes</taxon>
        <taxon>Pezizales</taxon>
        <taxon>Morchellaceae</taxon>
        <taxon>Morchella</taxon>
    </lineage>
</organism>
<keyword evidence="3" id="KW-1185">Reference proteome</keyword>
<dbReference type="PANTHER" id="PTHR37992:SF1">
    <property type="entry name" value="DUF1774-DOMAIN-CONTAINING PROTEIN"/>
    <property type="match status" value="1"/>
</dbReference>
<feature type="transmembrane region" description="Helical" evidence="1">
    <location>
        <begin position="18"/>
        <end position="38"/>
    </location>
</feature>
<feature type="transmembrane region" description="Helical" evidence="1">
    <location>
        <begin position="99"/>
        <end position="120"/>
    </location>
</feature>
<dbReference type="InterPro" id="IPR013920">
    <property type="entry name" value="DUF1774_fun"/>
</dbReference>
<keyword evidence="1" id="KW-1133">Transmembrane helix</keyword>
<feature type="transmembrane region" description="Helical" evidence="1">
    <location>
        <begin position="157"/>
        <end position="175"/>
    </location>
</feature>
<evidence type="ECO:0000313" key="3">
    <source>
        <dbReference type="Proteomes" id="UP000277580"/>
    </source>
</evidence>
<dbReference type="AlphaFoldDB" id="A0A3N4KKZ1"/>
<dbReference type="PANTHER" id="PTHR37992">
    <property type="entry name" value="EXPRESSED PROTEIN"/>
    <property type="match status" value="1"/>
</dbReference>
<dbReference type="EMBL" id="ML119156">
    <property type="protein sequence ID" value="RPB09001.1"/>
    <property type="molecule type" value="Genomic_DNA"/>
</dbReference>
<feature type="transmembrane region" description="Helical" evidence="1">
    <location>
        <begin position="235"/>
        <end position="256"/>
    </location>
</feature>
<reference evidence="2 3" key="1">
    <citation type="journal article" date="2018" name="Nat. Ecol. Evol.">
        <title>Pezizomycetes genomes reveal the molecular basis of ectomycorrhizal truffle lifestyle.</title>
        <authorList>
            <person name="Murat C."/>
            <person name="Payen T."/>
            <person name="Noel B."/>
            <person name="Kuo A."/>
            <person name="Morin E."/>
            <person name="Chen J."/>
            <person name="Kohler A."/>
            <person name="Krizsan K."/>
            <person name="Balestrini R."/>
            <person name="Da Silva C."/>
            <person name="Montanini B."/>
            <person name="Hainaut M."/>
            <person name="Levati E."/>
            <person name="Barry K.W."/>
            <person name="Belfiori B."/>
            <person name="Cichocki N."/>
            <person name="Clum A."/>
            <person name="Dockter R.B."/>
            <person name="Fauchery L."/>
            <person name="Guy J."/>
            <person name="Iotti M."/>
            <person name="Le Tacon F."/>
            <person name="Lindquist E.A."/>
            <person name="Lipzen A."/>
            <person name="Malagnac F."/>
            <person name="Mello A."/>
            <person name="Molinier V."/>
            <person name="Miyauchi S."/>
            <person name="Poulain J."/>
            <person name="Riccioni C."/>
            <person name="Rubini A."/>
            <person name="Sitrit Y."/>
            <person name="Splivallo R."/>
            <person name="Traeger S."/>
            <person name="Wang M."/>
            <person name="Zifcakova L."/>
            <person name="Wipf D."/>
            <person name="Zambonelli A."/>
            <person name="Paolocci F."/>
            <person name="Nowrousian M."/>
            <person name="Ottonello S."/>
            <person name="Baldrian P."/>
            <person name="Spatafora J.W."/>
            <person name="Henrissat B."/>
            <person name="Nagy L.G."/>
            <person name="Aury J.M."/>
            <person name="Wincker P."/>
            <person name="Grigoriev I.V."/>
            <person name="Bonfante P."/>
            <person name="Martin F.M."/>
        </authorList>
    </citation>
    <scope>NUCLEOTIDE SEQUENCE [LARGE SCALE GENOMIC DNA]</scope>
    <source>
        <strain evidence="2 3">CCBAS932</strain>
    </source>
</reference>
<evidence type="ECO:0000313" key="2">
    <source>
        <dbReference type="EMBL" id="RPB09001.1"/>
    </source>
</evidence>
<gene>
    <name evidence="2" type="ORF">P167DRAFT_326203</name>
</gene>
<accession>A0A3N4KKZ1</accession>
<proteinExistence type="predicted"/>
<name>A0A3N4KKZ1_9PEZI</name>
<sequence length="279" mass="31339">MGPTNPFSRDPDAQHNILAYKIFTLISFLLSFVTAIVYTHSPPLDGSYTNGTIFGISNLHVTPFTQSHVFVSIYWIVLYILQVGYIWHLFSGNEAHVKAAASVGSHFILFNLLHFAWIMLWCRSHFFLSEVVQVIQFLQLTALYLRHSTLPRWIHTPVVAMPLTFTFFLVVWNGAVMVHCHDLICRILANIAIWGIVVYAGFFLAVFKDWHVGFATAFLSAGLGVGQFFTKTIALQWPFAFAIMSIVFVSTCAVAFPEVFGASEAREGGERAPLLREDA</sequence>
<dbReference type="STRING" id="1392247.A0A3N4KKZ1"/>
<feature type="transmembrane region" description="Helical" evidence="1">
    <location>
        <begin position="187"/>
        <end position="207"/>
    </location>
</feature>
<keyword evidence="1" id="KW-0472">Membrane</keyword>
<protein>
    <submittedName>
        <fullName evidence="2">DUF1774-domain-containing protein</fullName>
    </submittedName>
</protein>
<feature type="transmembrane region" description="Helical" evidence="1">
    <location>
        <begin position="69"/>
        <end position="87"/>
    </location>
</feature>
<dbReference type="InParanoid" id="A0A3N4KKZ1"/>
<dbReference type="OrthoDB" id="3342455at2759"/>
<dbReference type="Pfam" id="PF08611">
    <property type="entry name" value="DUF1774"/>
    <property type="match status" value="1"/>
</dbReference>
<keyword evidence="1" id="KW-0812">Transmembrane</keyword>
<evidence type="ECO:0000256" key="1">
    <source>
        <dbReference type="SAM" id="Phobius"/>
    </source>
</evidence>